<proteinExistence type="predicted"/>
<feature type="region of interest" description="Disordered" evidence="3">
    <location>
        <begin position="114"/>
        <end position="148"/>
    </location>
</feature>
<feature type="compositionally biased region" description="Polar residues" evidence="3">
    <location>
        <begin position="286"/>
        <end position="298"/>
    </location>
</feature>
<evidence type="ECO:0000259" key="4">
    <source>
        <dbReference type="PROSITE" id="PS50002"/>
    </source>
</evidence>
<evidence type="ECO:0000256" key="3">
    <source>
        <dbReference type="SAM" id="MobiDB-lite"/>
    </source>
</evidence>
<dbReference type="PROSITE" id="PS50002">
    <property type="entry name" value="SH3"/>
    <property type="match status" value="1"/>
</dbReference>
<feature type="compositionally biased region" description="Basic and acidic residues" evidence="3">
    <location>
        <begin position="313"/>
        <end position="323"/>
    </location>
</feature>
<name>A0A0X8HVD2_9SACH</name>
<dbReference type="Proteomes" id="UP000243052">
    <property type="component" value="Chromosome vii"/>
</dbReference>
<reference evidence="5 6" key="1">
    <citation type="submission" date="2016-01" db="EMBL/GenBank/DDBJ databases">
        <title>Genome sequence of the yeast Holleya sinecauda.</title>
        <authorList>
            <person name="Dietrich F.S."/>
        </authorList>
    </citation>
    <scope>NUCLEOTIDE SEQUENCE [LARGE SCALE GENOMIC DNA]</scope>
    <source>
        <strain evidence="5 6">ATCC 58844</strain>
    </source>
</reference>
<dbReference type="SMART" id="SM00326">
    <property type="entry name" value="SH3"/>
    <property type="match status" value="1"/>
</dbReference>
<dbReference type="SUPFAM" id="SSF50044">
    <property type="entry name" value="SH3-domain"/>
    <property type="match status" value="1"/>
</dbReference>
<evidence type="ECO:0000313" key="5">
    <source>
        <dbReference type="EMBL" id="AMD22167.1"/>
    </source>
</evidence>
<dbReference type="InterPro" id="IPR057402">
    <property type="entry name" value="AIM3_BBC1_C"/>
</dbReference>
<feature type="domain" description="SH3" evidence="4">
    <location>
        <begin position="8"/>
        <end position="72"/>
    </location>
</feature>
<feature type="region of interest" description="Disordered" evidence="3">
    <location>
        <begin position="688"/>
        <end position="759"/>
    </location>
</feature>
<evidence type="ECO:0000313" key="6">
    <source>
        <dbReference type="Proteomes" id="UP000243052"/>
    </source>
</evidence>
<protein>
    <submittedName>
        <fullName evidence="5">HGL173Wp</fullName>
    </submittedName>
</protein>
<dbReference type="STRING" id="45286.A0A0X8HVD2"/>
<dbReference type="Gene3D" id="2.30.30.40">
    <property type="entry name" value="SH3 Domains"/>
    <property type="match status" value="1"/>
</dbReference>
<dbReference type="Pfam" id="PF25459">
    <property type="entry name" value="AIM3_BBC1_C"/>
    <property type="match status" value="1"/>
</dbReference>
<dbReference type="EMBL" id="CP014247">
    <property type="protein sequence ID" value="AMD22167.1"/>
    <property type="molecule type" value="Genomic_DNA"/>
</dbReference>
<dbReference type="AlphaFoldDB" id="A0A0X8HVD2"/>
<dbReference type="RefSeq" id="XP_017989163.1">
    <property type="nucleotide sequence ID" value="XM_018133674.1"/>
</dbReference>
<dbReference type="OrthoDB" id="207120at2759"/>
<feature type="region of interest" description="Disordered" evidence="3">
    <location>
        <begin position="267"/>
        <end position="323"/>
    </location>
</feature>
<feature type="compositionally biased region" description="Polar residues" evidence="3">
    <location>
        <begin position="738"/>
        <end position="751"/>
    </location>
</feature>
<evidence type="ECO:0000256" key="1">
    <source>
        <dbReference type="ARBA" id="ARBA00022443"/>
    </source>
</evidence>
<keyword evidence="1 2" id="KW-0728">SH3 domain</keyword>
<sequence length="1006" mass="111152">MNEGKDPEVPFQVIAQYSYVSEYNVDLHFEKDQIISVISIEDNQWYYGHFVDSEGLQNEGIFPKTFVTILKECLKFGANGSTGGFPSLDPAAQMPFMRSSAVCKTPKVSVGIERGSAATLGSPRGKRSPVEEPRQSTEPVQKQRGPVFPLPSELMSKALSCKPTPVKIPKGCSASPINLGYIKNDSGSPTNHGSPPLSLQEQLSQLEGQQKLQHDAQINLLKKKKAEKENSERSERKNYEWGYESSKTDISDSDYFTTDDNDFSGAQHAADILPRSSTDIKEKTPTDSGDYSNANISMSIPVDFPSLTGFESRNNRRSDESRRAALKKRIAKLSNTEKFGVSPTMNRFGIPSVGLSEPRVIKDKFKANSYTKDVPSPTPSVESKIEHAEKQSIASLEDSQGSLDNDEFYVLDHYPNSGIDDLDKKSFESADELTGLNLNPMSTHTMTDLGDCHDGGYLVNDVYVDSGFKSSDTMTPGIEANDELFSSEYKPKSAPMTSDESPSDEYSIPVKLIPIAASLGNSRKTSNKSSSLVRTGYADLDFDLSMSYQVPNVQNNKTPMTLASNMTLIPSASMIPIDTPMIRGSAAYQRYPINNLGNDPIPSRLASSIAESNASTAKMKKDDSASIEQVLLKKGAPPPPPSATTTSNRDVSEHLGARMGKNKIGSIHSKPKKLNYSKSLRDITGKSIIHSLTPADPQRTLEPPRTFDAPKPFVSSKGLDLGSSKMAPPPPPQLDSADPSNASSPVFSPTISPELPEPTSAASCMPEFVFNRKDRWWLDKKAPTSLGVLMGSFIWECDEKIIDKRGNAKSICRDFYFLFDNYSQLHVWVLFDERDPVGTVKYWKELKHFEPERFRFAPLTDFSSKIHEKALDLVGKFSKGFVRKIYAEFPNLIAPIGNTYGVTVFEYTAGDKIDGETLKAVKVGDILIITCGQFVTHSRLLHRNIIEFTPNKPHVSIISSYDCNRKKIRVIESEGDKVKQGSYRLAEFADGQLKICRAIPREVLGW</sequence>
<feature type="region of interest" description="Disordered" evidence="3">
    <location>
        <begin position="632"/>
        <end position="651"/>
    </location>
</feature>
<evidence type="ECO:0000256" key="2">
    <source>
        <dbReference type="PROSITE-ProRule" id="PRU00192"/>
    </source>
</evidence>
<keyword evidence="6" id="KW-1185">Reference proteome</keyword>
<accession>A0A0X8HVD2</accession>
<dbReference type="InterPro" id="IPR001452">
    <property type="entry name" value="SH3_domain"/>
</dbReference>
<gene>
    <name evidence="5" type="ORF">AW171_hschr74190</name>
</gene>
<dbReference type="InterPro" id="IPR036028">
    <property type="entry name" value="SH3-like_dom_sf"/>
</dbReference>
<organism evidence="5 6">
    <name type="scientific">Eremothecium sinecaudum</name>
    <dbReference type="NCBI Taxonomy" id="45286"/>
    <lineage>
        <taxon>Eukaryota</taxon>
        <taxon>Fungi</taxon>
        <taxon>Dikarya</taxon>
        <taxon>Ascomycota</taxon>
        <taxon>Saccharomycotina</taxon>
        <taxon>Saccharomycetes</taxon>
        <taxon>Saccharomycetales</taxon>
        <taxon>Saccharomycetaceae</taxon>
        <taxon>Eremothecium</taxon>
    </lineage>
</organism>
<dbReference type="GeneID" id="28725509"/>